<name>A0A562PE19_9BURK</name>
<sequence length="163" mass="17193">MWGIALMAVLLALGSAWAHQAQRGETAGRQQAAAITAEEMAVYRAAVARYFGVHDAERDTSVATATLRAEGMLRDWSTLPADRWANYRAADGTIYIYAAARPERDLGTAVATLAQGSLLAGVYRAGAATLYSPVHGDTGVPLAPLLARRAVPADSPVWLAAAQ</sequence>
<reference evidence="2 5" key="3">
    <citation type="submission" date="2019-12" db="EMBL/GenBank/DDBJ databases">
        <title>Draft Genome Sequences of Six Type Strains of the Genus Massilia.</title>
        <authorList>
            <person name="Miess H."/>
            <person name="Frediansyah A."/>
            <person name="Goeker M."/>
            <person name="Gross H."/>
        </authorList>
    </citation>
    <scope>NUCLEOTIDE SEQUENCE [LARGE SCALE GENOMIC DNA]</scope>
    <source>
        <strain evidence="2 5">DSM 26639</strain>
    </source>
</reference>
<dbReference type="EMBL" id="VLKW01000014">
    <property type="protein sequence ID" value="TWI42470.1"/>
    <property type="molecule type" value="Genomic_DNA"/>
</dbReference>
<protein>
    <submittedName>
        <fullName evidence="3">PilM protein</fullName>
    </submittedName>
    <submittedName>
        <fullName evidence="2">Type IV pilus biogenesis protein PilM</fullName>
    </submittedName>
</protein>
<dbReference type="EMBL" id="CP046904">
    <property type="protein sequence ID" value="QGZ42152.1"/>
    <property type="molecule type" value="Genomic_DNA"/>
</dbReference>
<dbReference type="RefSeq" id="WP_145881278.1">
    <property type="nucleotide sequence ID" value="NZ_CP046904.1"/>
</dbReference>
<evidence type="ECO:0000313" key="5">
    <source>
        <dbReference type="Proteomes" id="UP000437862"/>
    </source>
</evidence>
<keyword evidence="1" id="KW-0732">Signal</keyword>
<accession>A0A562PE19</accession>
<dbReference type="Proteomes" id="UP000437862">
    <property type="component" value="Chromosome"/>
</dbReference>
<reference evidence="3" key="2">
    <citation type="submission" date="2019-07" db="EMBL/GenBank/DDBJ databases">
        <authorList>
            <person name="Whitman W."/>
            <person name="Huntemann M."/>
            <person name="Clum A."/>
            <person name="Pillay M."/>
            <person name="Palaniappan K."/>
            <person name="Varghese N."/>
            <person name="Mikhailova N."/>
            <person name="Stamatis D."/>
            <person name="Reddy T."/>
            <person name="Daum C."/>
            <person name="Shapiro N."/>
            <person name="Ivanova N."/>
            <person name="Kyrpides N."/>
            <person name="Woyke T."/>
        </authorList>
    </citation>
    <scope>NUCLEOTIDE SEQUENCE</scope>
    <source>
        <strain evidence="3">CGMCC 1.10685</strain>
    </source>
</reference>
<organism evidence="3 4">
    <name type="scientific">Pseudoduganella flava</name>
    <dbReference type="NCBI Taxonomy" id="871742"/>
    <lineage>
        <taxon>Bacteria</taxon>
        <taxon>Pseudomonadati</taxon>
        <taxon>Pseudomonadota</taxon>
        <taxon>Betaproteobacteria</taxon>
        <taxon>Burkholderiales</taxon>
        <taxon>Oxalobacteraceae</taxon>
        <taxon>Telluria group</taxon>
        <taxon>Pseudoduganella</taxon>
    </lineage>
</organism>
<evidence type="ECO:0000313" key="4">
    <source>
        <dbReference type="Proteomes" id="UP000315112"/>
    </source>
</evidence>
<proteinExistence type="predicted"/>
<reference evidence="3 4" key="1">
    <citation type="journal article" date="2015" name="Stand. Genomic Sci.">
        <title>Genomic Encyclopedia of Bacterial and Archaeal Type Strains, Phase III: the genomes of soil and plant-associated and newly described type strains.</title>
        <authorList>
            <person name="Whitman W.B."/>
            <person name="Woyke T."/>
            <person name="Klenk H.P."/>
            <person name="Zhou Y."/>
            <person name="Lilburn T.G."/>
            <person name="Beck B.J."/>
            <person name="De Vos P."/>
            <person name="Vandamme P."/>
            <person name="Eisen J.A."/>
            <person name="Garrity G."/>
            <person name="Hugenholtz P."/>
            <person name="Kyrpides N.C."/>
        </authorList>
    </citation>
    <scope>NUCLEOTIDE SEQUENCE [LARGE SCALE GENOMIC DNA]</scope>
    <source>
        <strain evidence="3 4">CGMCC 1.10685</strain>
    </source>
</reference>
<dbReference type="OrthoDB" id="8718861at2"/>
<evidence type="ECO:0000256" key="1">
    <source>
        <dbReference type="SAM" id="SignalP"/>
    </source>
</evidence>
<evidence type="ECO:0000313" key="3">
    <source>
        <dbReference type="EMBL" id="TWI42470.1"/>
    </source>
</evidence>
<dbReference type="Proteomes" id="UP000315112">
    <property type="component" value="Unassembled WGS sequence"/>
</dbReference>
<dbReference type="AlphaFoldDB" id="A0A562PE19"/>
<dbReference type="Pfam" id="PF07419">
    <property type="entry name" value="PilM"/>
    <property type="match status" value="1"/>
</dbReference>
<keyword evidence="5" id="KW-1185">Reference proteome</keyword>
<evidence type="ECO:0000313" key="2">
    <source>
        <dbReference type="EMBL" id="QGZ42152.1"/>
    </source>
</evidence>
<feature type="chain" id="PRO_5044617672" evidence="1">
    <location>
        <begin position="19"/>
        <end position="163"/>
    </location>
</feature>
<dbReference type="InterPro" id="IPR009987">
    <property type="entry name" value="IM_PilM"/>
</dbReference>
<feature type="signal peptide" evidence="1">
    <location>
        <begin position="1"/>
        <end position="18"/>
    </location>
</feature>
<gene>
    <name evidence="2" type="primary">pilM</name>
    <name evidence="2" type="ORF">GO485_25995</name>
    <name evidence="3" type="ORF">IP92_05446</name>
</gene>